<feature type="transmembrane region" description="Helical" evidence="1">
    <location>
        <begin position="118"/>
        <end position="135"/>
    </location>
</feature>
<dbReference type="KEGG" id="bpro:PMF13cell1_01719"/>
<dbReference type="AlphaFoldDB" id="A0A4P6LUT2"/>
<evidence type="ECO:0000313" key="3">
    <source>
        <dbReference type="Proteomes" id="UP000289794"/>
    </source>
</evidence>
<dbReference type="Proteomes" id="UP000289794">
    <property type="component" value="Chromosome"/>
</dbReference>
<gene>
    <name evidence="2" type="primary">yjmB_3</name>
    <name evidence="2" type="ORF">PMF13cell1_01719</name>
</gene>
<dbReference type="Gene3D" id="1.20.1250.20">
    <property type="entry name" value="MFS general substrate transporter like domains"/>
    <property type="match status" value="1"/>
</dbReference>
<reference evidence="2 3" key="1">
    <citation type="submission" date="2019-01" db="EMBL/GenBank/DDBJ databases">
        <title>PMF-metabolizing Aryl O-demethylase.</title>
        <authorList>
            <person name="Kim M."/>
        </authorList>
    </citation>
    <scope>NUCLEOTIDE SEQUENCE [LARGE SCALE GENOMIC DNA]</scope>
    <source>
        <strain evidence="2 3">PMF1</strain>
    </source>
</reference>
<feature type="transmembrane region" description="Helical" evidence="1">
    <location>
        <begin position="254"/>
        <end position="273"/>
    </location>
</feature>
<feature type="transmembrane region" description="Helical" evidence="1">
    <location>
        <begin position="191"/>
        <end position="211"/>
    </location>
</feature>
<feature type="transmembrane region" description="Helical" evidence="1">
    <location>
        <begin position="49"/>
        <end position="78"/>
    </location>
</feature>
<feature type="transmembrane region" description="Helical" evidence="1">
    <location>
        <begin position="90"/>
        <end position="112"/>
    </location>
</feature>
<keyword evidence="1" id="KW-1133">Transmembrane helix</keyword>
<name>A0A4P6LUT2_9FIRM</name>
<evidence type="ECO:0000313" key="2">
    <source>
        <dbReference type="EMBL" id="QBE96181.1"/>
    </source>
</evidence>
<dbReference type="GO" id="GO:0005886">
    <property type="term" value="C:plasma membrane"/>
    <property type="evidence" value="ECO:0007669"/>
    <property type="project" value="TreeGrafter"/>
</dbReference>
<organism evidence="2 3">
    <name type="scientific">Blautia producta</name>
    <dbReference type="NCBI Taxonomy" id="33035"/>
    <lineage>
        <taxon>Bacteria</taxon>
        <taxon>Bacillati</taxon>
        <taxon>Bacillota</taxon>
        <taxon>Clostridia</taxon>
        <taxon>Lachnospirales</taxon>
        <taxon>Lachnospiraceae</taxon>
        <taxon>Blautia</taxon>
    </lineage>
</organism>
<dbReference type="InterPro" id="IPR036259">
    <property type="entry name" value="MFS_trans_sf"/>
</dbReference>
<proteinExistence type="predicted"/>
<keyword evidence="1" id="KW-0812">Transmembrane</keyword>
<dbReference type="EMBL" id="CP035945">
    <property type="protein sequence ID" value="QBE96181.1"/>
    <property type="molecule type" value="Genomic_DNA"/>
</dbReference>
<dbReference type="PANTHER" id="PTHR11328:SF24">
    <property type="entry name" value="MAJOR FACILITATOR SUPERFAMILY (MFS) PROFILE DOMAIN-CONTAINING PROTEIN"/>
    <property type="match status" value="1"/>
</dbReference>
<dbReference type="InterPro" id="IPR039672">
    <property type="entry name" value="MFS_2"/>
</dbReference>
<protein>
    <submittedName>
        <fullName evidence="2">Putative symporter YjmB</fullName>
    </submittedName>
</protein>
<dbReference type="GO" id="GO:0008643">
    <property type="term" value="P:carbohydrate transport"/>
    <property type="evidence" value="ECO:0007669"/>
    <property type="project" value="InterPro"/>
</dbReference>
<dbReference type="GO" id="GO:0015293">
    <property type="term" value="F:symporter activity"/>
    <property type="evidence" value="ECO:0007669"/>
    <property type="project" value="InterPro"/>
</dbReference>
<accession>A0A4P6LUT2</accession>
<keyword evidence="1" id="KW-0472">Membrane</keyword>
<dbReference type="SUPFAM" id="SSF103473">
    <property type="entry name" value="MFS general substrate transporter"/>
    <property type="match status" value="1"/>
</dbReference>
<feature type="transmembrane region" description="Helical" evidence="1">
    <location>
        <begin position="21"/>
        <end position="43"/>
    </location>
</feature>
<dbReference type="Pfam" id="PF13347">
    <property type="entry name" value="MFS_2"/>
    <property type="match status" value="1"/>
</dbReference>
<feature type="transmembrane region" description="Helical" evidence="1">
    <location>
        <begin position="167"/>
        <end position="185"/>
    </location>
</feature>
<feature type="transmembrane region" description="Helical" evidence="1">
    <location>
        <begin position="419"/>
        <end position="440"/>
    </location>
</feature>
<dbReference type="PANTHER" id="PTHR11328">
    <property type="entry name" value="MAJOR FACILITATOR SUPERFAMILY DOMAIN-CONTAINING PROTEIN"/>
    <property type="match status" value="1"/>
</dbReference>
<evidence type="ECO:0000256" key="1">
    <source>
        <dbReference type="SAM" id="Phobius"/>
    </source>
</evidence>
<feature type="transmembrane region" description="Helical" evidence="1">
    <location>
        <begin position="335"/>
        <end position="360"/>
    </location>
</feature>
<feature type="transmembrane region" description="Helical" evidence="1">
    <location>
        <begin position="381"/>
        <end position="404"/>
    </location>
</feature>
<sequence>MDSKGVKFMNQKSTMKKSVPWLYFFAMVAQMIGGTIAGTYLVFYMTSRMLIAAAVMGTILLVSRIVDLVIGMLSGAVVQKLCFKHGQYRFWLLYGPLAVSIGTTLCFINPSIPVMAKAVIVFLGYILYGGGMSFIQISQNGLMAKIAGPNIEDRLALTSKMLQGQNTGTILASMITLPLIMWVDSRGMDGYTVIQIVFAVIGFVGQLLLFLGTKEFDKYDPDFKSVGSGSVKTSKMIGETLKNGQIIVVMLAEMFRWGIMMTMLSLAMYYFSYVVNQPMMMTTSMTVQSVLALLCSFAAPGIVKKIGKKNSAIVTGIFGVAGYGCIALFGMRGAIYYIIFNAVAVAGSSLINVCGVNLYLDCAEYQLYKTGRDNRTFAMSLFGISIKLGFIISSVVTAGVLSAVNYDEVAAVIGNPQNFVYLLGGIPALANLIYTLLYIFGYKITEAKSKEYAEANFARLQGNTPQS</sequence>
<feature type="transmembrane region" description="Helical" evidence="1">
    <location>
        <begin position="311"/>
        <end position="329"/>
    </location>
</feature>